<dbReference type="GeneID" id="5004094"/>
<protein>
    <recommendedName>
        <fullName evidence="3">Sfi1 spindle body domain-containing protein</fullName>
    </recommendedName>
</protein>
<dbReference type="Gramene" id="ABO98470">
    <property type="protein sequence ID" value="ABO98470"/>
    <property type="gene ID" value="OSTLU_17129"/>
</dbReference>
<organism evidence="1 2">
    <name type="scientific">Ostreococcus lucimarinus (strain CCE9901)</name>
    <dbReference type="NCBI Taxonomy" id="436017"/>
    <lineage>
        <taxon>Eukaryota</taxon>
        <taxon>Viridiplantae</taxon>
        <taxon>Chlorophyta</taxon>
        <taxon>Mamiellophyceae</taxon>
        <taxon>Mamiellales</taxon>
        <taxon>Bathycoccaceae</taxon>
        <taxon>Ostreococcus</taxon>
    </lineage>
</organism>
<sequence>MAARARASDANADADANGEAVWLERVVARGVRRARDASGRAREPRLRDVCAAVDEEVRRARGADAAARGRARAMAFALGLDVETTWEEKAAALERGAARGEARGAGESATTREMSSIEALVAVDDEAYLETTVGDGARVATPTGADSEGATLDDDESELIARALCEMNAIKRAFAAWRREAVKEKYRRAREREIESLCAFSTGRRARKMALAAIGAWRTNARKRVRLRAFAAKRARRELATTGRAVARAWARIARDDAARRLEAFRQTQTRRNRRAMLAAFNAWRSRARARVARESADVWRRIKLESTALDTWSAVARAWKSERRAIDAARLARQRYVKRSVTRVWRVRVIHAERRAERAVVAVKFSRWRRRVRDERRERERMRFASSYDDARVTVGAFARWCAVVWAAKEHRAELARAAKFHRLSLAASAFYAWRAATSQAKRENRSLKTRVFAHWRSMKEHASQLNARATFYRDSQAITFSDKYLDANCFAMWRSFVFAQRRRYAAMELADTWRVKRAFAPWRARIGAAHFSDDVENTAPPVAVGEIEWQRF</sequence>
<dbReference type="EMBL" id="CP000590">
    <property type="protein sequence ID" value="ABO98470.1"/>
    <property type="molecule type" value="Genomic_DNA"/>
</dbReference>
<gene>
    <name evidence="1" type="ORF">OSTLU_17129</name>
</gene>
<evidence type="ECO:0000313" key="2">
    <source>
        <dbReference type="Proteomes" id="UP000001568"/>
    </source>
</evidence>
<name>A4S3Z0_OSTLU</name>
<dbReference type="AlphaFoldDB" id="A4S3Z0"/>
<accession>A4S3Z0</accession>
<reference evidence="1 2" key="1">
    <citation type="journal article" date="2007" name="Proc. Natl. Acad. Sci. U.S.A.">
        <title>The tiny eukaryote Ostreococcus provides genomic insights into the paradox of plankton speciation.</title>
        <authorList>
            <person name="Palenik B."/>
            <person name="Grimwood J."/>
            <person name="Aerts A."/>
            <person name="Rouze P."/>
            <person name="Salamov A."/>
            <person name="Putnam N."/>
            <person name="Dupont C."/>
            <person name="Jorgensen R."/>
            <person name="Derelle E."/>
            <person name="Rombauts S."/>
            <person name="Zhou K."/>
            <person name="Otillar R."/>
            <person name="Merchant S.S."/>
            <person name="Podell S."/>
            <person name="Gaasterland T."/>
            <person name="Napoli C."/>
            <person name="Gendler K."/>
            <person name="Manuell A."/>
            <person name="Tai V."/>
            <person name="Vallon O."/>
            <person name="Piganeau G."/>
            <person name="Jancek S."/>
            <person name="Heijde M."/>
            <person name="Jabbari K."/>
            <person name="Bowler C."/>
            <person name="Lohr M."/>
            <person name="Robbens S."/>
            <person name="Werner G."/>
            <person name="Dubchak I."/>
            <person name="Pazour G.J."/>
            <person name="Ren Q."/>
            <person name="Paulsen I."/>
            <person name="Delwiche C."/>
            <person name="Schmutz J."/>
            <person name="Rokhsar D."/>
            <person name="Van de Peer Y."/>
            <person name="Moreau H."/>
            <person name="Grigoriev I.V."/>
        </authorList>
    </citation>
    <scope>NUCLEOTIDE SEQUENCE [LARGE SCALE GENOMIC DNA]</scope>
    <source>
        <strain evidence="1 2">CCE9901</strain>
    </source>
</reference>
<dbReference type="KEGG" id="olu:OSTLU_17129"/>
<evidence type="ECO:0000313" key="1">
    <source>
        <dbReference type="EMBL" id="ABO98470.1"/>
    </source>
</evidence>
<evidence type="ECO:0008006" key="3">
    <source>
        <dbReference type="Google" id="ProtNLM"/>
    </source>
</evidence>
<dbReference type="Proteomes" id="UP000001568">
    <property type="component" value="Chromosome 10"/>
</dbReference>
<keyword evidence="2" id="KW-1185">Reference proteome</keyword>
<dbReference type="RefSeq" id="XP_001420177.1">
    <property type="nucleotide sequence ID" value="XM_001420140.1"/>
</dbReference>
<proteinExistence type="predicted"/>
<dbReference type="OrthoDB" id="10680127at2759"/>
<dbReference type="HOGENOM" id="CLU_492101_0_0_1"/>